<accession>A0ABD6BUT4</accession>
<gene>
    <name evidence="2" type="ORF">ACFSAU_13755</name>
</gene>
<feature type="compositionally biased region" description="Low complexity" evidence="1">
    <location>
        <begin position="60"/>
        <end position="71"/>
    </location>
</feature>
<dbReference type="Proteomes" id="UP001597139">
    <property type="component" value="Unassembled WGS sequence"/>
</dbReference>
<feature type="compositionally biased region" description="Basic residues" evidence="1">
    <location>
        <begin position="33"/>
        <end position="43"/>
    </location>
</feature>
<dbReference type="InterPro" id="IPR005560">
    <property type="entry name" value="Csp_YhjQ"/>
</dbReference>
<organism evidence="2 3">
    <name type="scientific">Halolamina litorea</name>
    <dbReference type="NCBI Taxonomy" id="1515593"/>
    <lineage>
        <taxon>Archaea</taxon>
        <taxon>Methanobacteriati</taxon>
        <taxon>Methanobacteriota</taxon>
        <taxon>Stenosarchaea group</taxon>
        <taxon>Halobacteria</taxon>
        <taxon>Halobacteriales</taxon>
        <taxon>Haloferacaceae</taxon>
    </lineage>
</organism>
<comment type="caution">
    <text evidence="2">The sequence shown here is derived from an EMBL/GenBank/DDBJ whole genome shotgun (WGS) entry which is preliminary data.</text>
</comment>
<sequence length="329" mass="36029">MSTDRRRKAGRSERRSRESERSERRQRQQAARRERRANRRRAQRAAEAQSTNNPGNPGVQTPEQQIPTQQEMTGQPTQQPVIEQQPIPSQQPVTQQQPIAGQQQPMPSQQPVAQQQPIAGQQQQPVPSQQSTIQQPVTEQQPMTEQQPVTGEQWSVQQPTTPPAATTAAGQPSQQPYGGAFAAGIPQATPVQSQLGAAPQAGASQLASQPSELYPEAFADHLTDEARECLDDCIDVSQVAAWSADRCLEQGPQYAQCARLCNDVSHLGSVAAQFMSKDAITLPTVLEAYIDTAEAAVDELSKFDTTHTNEAEMVIQRSLDSSYEALDNF</sequence>
<dbReference type="Pfam" id="PF03860">
    <property type="entry name" value="Csp"/>
    <property type="match status" value="1"/>
</dbReference>
<dbReference type="Gene3D" id="1.20.1270.360">
    <property type="match status" value="1"/>
</dbReference>
<dbReference type="RefSeq" id="WP_267648053.1">
    <property type="nucleotide sequence ID" value="NZ_JANHGR010000003.1"/>
</dbReference>
<feature type="compositionally biased region" description="Basic and acidic residues" evidence="1">
    <location>
        <begin position="10"/>
        <end position="26"/>
    </location>
</feature>
<evidence type="ECO:0000313" key="2">
    <source>
        <dbReference type="EMBL" id="MFD1568555.1"/>
    </source>
</evidence>
<dbReference type="EMBL" id="JBHUCZ010000012">
    <property type="protein sequence ID" value="MFD1568555.1"/>
    <property type="molecule type" value="Genomic_DNA"/>
</dbReference>
<feature type="region of interest" description="Disordered" evidence="1">
    <location>
        <begin position="1"/>
        <end position="183"/>
    </location>
</feature>
<feature type="compositionally biased region" description="Polar residues" evidence="1">
    <location>
        <begin position="72"/>
        <end position="82"/>
    </location>
</feature>
<feature type="compositionally biased region" description="Low complexity" evidence="1">
    <location>
        <begin position="157"/>
        <end position="176"/>
    </location>
</feature>
<protein>
    <submittedName>
        <fullName evidence="2">Uncharacterized protein</fullName>
    </submittedName>
</protein>
<feature type="compositionally biased region" description="Low complexity" evidence="1">
    <location>
        <begin position="84"/>
        <end position="138"/>
    </location>
</feature>
<name>A0ABD6BUT4_9EURY</name>
<proteinExistence type="predicted"/>
<keyword evidence="3" id="KW-1185">Reference proteome</keyword>
<evidence type="ECO:0000313" key="3">
    <source>
        <dbReference type="Proteomes" id="UP001597139"/>
    </source>
</evidence>
<feature type="compositionally biased region" description="Polar residues" evidence="1">
    <location>
        <begin position="139"/>
        <end position="156"/>
    </location>
</feature>
<evidence type="ECO:0000256" key="1">
    <source>
        <dbReference type="SAM" id="MobiDB-lite"/>
    </source>
</evidence>
<dbReference type="AlphaFoldDB" id="A0ABD6BUT4"/>
<reference evidence="2 3" key="1">
    <citation type="journal article" date="2019" name="Int. J. Syst. Evol. Microbiol.">
        <title>The Global Catalogue of Microorganisms (GCM) 10K type strain sequencing project: providing services to taxonomists for standard genome sequencing and annotation.</title>
        <authorList>
            <consortium name="The Broad Institute Genomics Platform"/>
            <consortium name="The Broad Institute Genome Sequencing Center for Infectious Disease"/>
            <person name="Wu L."/>
            <person name="Ma J."/>
        </authorList>
    </citation>
    <scope>NUCLEOTIDE SEQUENCE [LARGE SCALE GENOMIC DNA]</scope>
    <source>
        <strain evidence="2 3">CGMCC 1.12859</strain>
    </source>
</reference>